<evidence type="ECO:0000256" key="2">
    <source>
        <dbReference type="ARBA" id="ARBA00005806"/>
    </source>
</evidence>
<comment type="caution">
    <text evidence="6">The sequence shown here is derived from an EMBL/GenBank/DDBJ whole genome shotgun (WGS) entry which is preliminary data.</text>
</comment>
<keyword evidence="7" id="KW-1185">Reference proteome</keyword>
<comment type="cofactor">
    <cofactor evidence="1">
        <name>[4Fe-4S] cluster</name>
        <dbReference type="ChEBI" id="CHEBI:49883"/>
    </cofactor>
</comment>
<sequence>MEEKKNPVKVINEVLAQQYANAFKAKEEGRPVGWATSVFPQELAEIFDLDLLYPENHAAGVAAKKESLELCELAENDGYSNDLCAYARTNFGLLLKGRSDALPMPEPDFLCCCNNICNEVIKWYENIAREKNIPLIMIDTTYNYDYEVSETRIKYLRGQFEEAIKQLEVISGKKFDPKRLEEVMKISSENGKLWKYSMSLPSGNFPSPMNGFDLFTYMAAIVAARGKKETTEAFKLLIDHLEENAKTGATSFRGEEKYRIMMEGIPCWPYIGYKMKSLAKKGVNMTGSVYPHAWALVYEANDLDGMARAYSSMFNNVNIEKMVEYRVNALREGDCVGAFYHMNRSCKLMSFVQYEMQRRVHEQTNIPYAGFDGDQADPRNFAEAQFETRLEGLIEVMEERRTKGEQQ</sequence>
<evidence type="ECO:0000256" key="4">
    <source>
        <dbReference type="ARBA" id="ARBA00023004"/>
    </source>
</evidence>
<keyword evidence="3" id="KW-0479">Metal-binding</keyword>
<dbReference type="Gene3D" id="3.40.50.11890">
    <property type="match status" value="1"/>
</dbReference>
<evidence type="ECO:0000256" key="5">
    <source>
        <dbReference type="ARBA" id="ARBA00023014"/>
    </source>
</evidence>
<dbReference type="PANTHER" id="PTHR30548">
    <property type="entry name" value="2-HYDROXYGLUTARYL-COA DEHYDRATASE, D-COMPONENT-RELATED"/>
    <property type="match status" value="1"/>
</dbReference>
<evidence type="ECO:0000256" key="1">
    <source>
        <dbReference type="ARBA" id="ARBA00001966"/>
    </source>
</evidence>
<protein>
    <submittedName>
        <fullName evidence="6">2-hydroxyacyl-CoA dehydratase</fullName>
    </submittedName>
</protein>
<comment type="similarity">
    <text evidence="2">Belongs to the FldB/FldC dehydratase alpha/beta subunit family.</text>
</comment>
<dbReference type="Gene3D" id="3.40.50.11900">
    <property type="match status" value="1"/>
</dbReference>
<keyword evidence="4" id="KW-0408">Iron</keyword>
<keyword evidence="5" id="KW-0411">Iron-sulfur</keyword>
<dbReference type="PANTHER" id="PTHR30548:SF4">
    <property type="entry name" value="SUBUNIT OF OXYGEN-SENSITIVE 2-HYDROXYISOCAPROYL-COA DEHYDRATASE"/>
    <property type="match status" value="1"/>
</dbReference>
<gene>
    <name evidence="6" type="ORF">HLB29_00180</name>
</gene>
<evidence type="ECO:0000313" key="6">
    <source>
        <dbReference type="EMBL" id="MBC2575100.1"/>
    </source>
</evidence>
<dbReference type="Pfam" id="PF06050">
    <property type="entry name" value="HGD-D"/>
    <property type="match status" value="1"/>
</dbReference>
<reference evidence="6 7" key="1">
    <citation type="submission" date="2020-05" db="EMBL/GenBank/DDBJ databases">
        <title>Draft genome of xy-202 and genomic insight in genome of the genus Peptostreptococcus.</title>
        <authorList>
            <person name="Zhang Z."/>
        </authorList>
    </citation>
    <scope>NUCLEOTIDE SEQUENCE [LARGE SCALE GENOMIC DNA]</scope>
    <source>
        <strain evidence="6 7">DSM 27025</strain>
    </source>
</reference>
<evidence type="ECO:0000313" key="7">
    <source>
        <dbReference type="Proteomes" id="UP000713904"/>
    </source>
</evidence>
<dbReference type="EMBL" id="JABGBW010000001">
    <property type="protein sequence ID" value="MBC2575100.1"/>
    <property type="molecule type" value="Genomic_DNA"/>
</dbReference>
<accession>A0ABR6TI57</accession>
<organism evidence="6 7">
    <name type="scientific">Peptostreptococcus canis</name>
    <dbReference type="NCBI Taxonomy" id="1159213"/>
    <lineage>
        <taxon>Bacteria</taxon>
        <taxon>Bacillati</taxon>
        <taxon>Bacillota</taxon>
        <taxon>Clostridia</taxon>
        <taxon>Peptostreptococcales</taxon>
        <taxon>Peptostreptococcaceae</taxon>
        <taxon>Peptostreptococcus</taxon>
    </lineage>
</organism>
<dbReference type="RefSeq" id="WP_185623153.1">
    <property type="nucleotide sequence ID" value="NZ_JABGBW010000001.1"/>
</dbReference>
<proteinExistence type="inferred from homology"/>
<dbReference type="InterPro" id="IPR010327">
    <property type="entry name" value="FldB/FldC_alpha/beta"/>
</dbReference>
<evidence type="ECO:0000256" key="3">
    <source>
        <dbReference type="ARBA" id="ARBA00022723"/>
    </source>
</evidence>
<dbReference type="Proteomes" id="UP000713904">
    <property type="component" value="Unassembled WGS sequence"/>
</dbReference>
<name>A0ABR6TI57_9FIRM</name>